<evidence type="ECO:0000256" key="7">
    <source>
        <dbReference type="RuleBase" id="RU000492"/>
    </source>
</evidence>
<evidence type="ECO:0000256" key="2">
    <source>
        <dbReference type="ARBA" id="ARBA00022801"/>
    </source>
</evidence>
<dbReference type="SMART" id="SM00490">
    <property type="entry name" value="HELICc"/>
    <property type="match status" value="1"/>
</dbReference>
<evidence type="ECO:0000256" key="6">
    <source>
        <dbReference type="PROSITE-ProRule" id="PRU00552"/>
    </source>
</evidence>
<dbReference type="InterPro" id="IPR014001">
    <property type="entry name" value="Helicase_ATP-bd"/>
</dbReference>
<accession>A0ABX7G076</accession>
<feature type="short sequence motif" description="Q motif" evidence="6">
    <location>
        <begin position="1"/>
        <end position="29"/>
    </location>
</feature>
<feature type="compositionally biased region" description="Low complexity" evidence="8">
    <location>
        <begin position="397"/>
        <end position="434"/>
    </location>
</feature>
<feature type="domain" description="Helicase ATP-binding" evidence="9">
    <location>
        <begin position="32"/>
        <end position="203"/>
    </location>
</feature>
<dbReference type="PANTHER" id="PTHR47959:SF13">
    <property type="entry name" value="ATP-DEPENDENT RNA HELICASE RHLE"/>
    <property type="match status" value="1"/>
</dbReference>
<dbReference type="Pfam" id="PF00270">
    <property type="entry name" value="DEAD"/>
    <property type="match status" value="1"/>
</dbReference>
<dbReference type="Proteomes" id="UP000596252">
    <property type="component" value="Chromosome"/>
</dbReference>
<feature type="domain" description="Helicase C-terminal" evidence="10">
    <location>
        <begin position="229"/>
        <end position="377"/>
    </location>
</feature>
<organism evidence="12 13">
    <name type="scientific">Shewanella litorisediminis</name>
    <dbReference type="NCBI Taxonomy" id="1173586"/>
    <lineage>
        <taxon>Bacteria</taxon>
        <taxon>Pseudomonadati</taxon>
        <taxon>Pseudomonadota</taxon>
        <taxon>Gammaproteobacteria</taxon>
        <taxon>Alteromonadales</taxon>
        <taxon>Shewanellaceae</taxon>
        <taxon>Shewanella</taxon>
    </lineage>
</organism>
<evidence type="ECO:0000256" key="1">
    <source>
        <dbReference type="ARBA" id="ARBA00022741"/>
    </source>
</evidence>
<gene>
    <name evidence="12" type="ORF">JQC75_12695</name>
</gene>
<evidence type="ECO:0000256" key="8">
    <source>
        <dbReference type="SAM" id="MobiDB-lite"/>
    </source>
</evidence>
<evidence type="ECO:0000313" key="12">
    <source>
        <dbReference type="EMBL" id="QRH00735.1"/>
    </source>
</evidence>
<evidence type="ECO:0000256" key="5">
    <source>
        <dbReference type="ARBA" id="ARBA00038437"/>
    </source>
</evidence>
<dbReference type="InterPro" id="IPR011545">
    <property type="entry name" value="DEAD/DEAH_box_helicase_dom"/>
</dbReference>
<dbReference type="PROSITE" id="PS00039">
    <property type="entry name" value="DEAD_ATP_HELICASE"/>
    <property type="match status" value="1"/>
</dbReference>
<dbReference type="PROSITE" id="PS51192">
    <property type="entry name" value="HELICASE_ATP_BIND_1"/>
    <property type="match status" value="1"/>
</dbReference>
<dbReference type="InterPro" id="IPR000629">
    <property type="entry name" value="RNA-helicase_DEAD-box_CS"/>
</dbReference>
<dbReference type="PROSITE" id="PS51195">
    <property type="entry name" value="Q_MOTIF"/>
    <property type="match status" value="1"/>
</dbReference>
<dbReference type="Pfam" id="PF00271">
    <property type="entry name" value="Helicase_C"/>
    <property type="match status" value="1"/>
</dbReference>
<keyword evidence="13" id="KW-1185">Reference proteome</keyword>
<keyword evidence="2 7" id="KW-0378">Hydrolase</keyword>
<keyword evidence="3 7" id="KW-0347">Helicase</keyword>
<reference evidence="12 13" key="1">
    <citation type="journal article" date="2012" name="Antonie Van Leeuwenhoek">
        <title>Shewanella litorisediminis sp. nov., a gammaproteobacterium isolated from a tidal flat sediment.</title>
        <authorList>
            <person name="Lee M.H."/>
            <person name="Yoon J.H."/>
        </authorList>
    </citation>
    <scope>NUCLEOTIDE SEQUENCE [LARGE SCALE GENOMIC DNA]</scope>
    <source>
        <strain evidence="12 13">SMK1-12</strain>
    </source>
</reference>
<dbReference type="SUPFAM" id="SSF52540">
    <property type="entry name" value="P-loop containing nucleoside triphosphate hydrolases"/>
    <property type="match status" value="2"/>
</dbReference>
<evidence type="ECO:0000259" key="9">
    <source>
        <dbReference type="PROSITE" id="PS51192"/>
    </source>
</evidence>
<feature type="region of interest" description="Disordered" evidence="8">
    <location>
        <begin position="368"/>
        <end position="449"/>
    </location>
</feature>
<dbReference type="InterPro" id="IPR027417">
    <property type="entry name" value="P-loop_NTPase"/>
</dbReference>
<keyword evidence="1 7" id="KW-0547">Nucleotide-binding</keyword>
<feature type="domain" description="DEAD-box RNA helicase Q" evidence="11">
    <location>
        <begin position="1"/>
        <end position="29"/>
    </location>
</feature>
<evidence type="ECO:0000313" key="13">
    <source>
        <dbReference type="Proteomes" id="UP000596252"/>
    </source>
</evidence>
<sequence>MSFDSLGLAAPLLQTLIQCGYRAPTEIQAQSIPVLLSGRDLIAVAQTGSGKTAAFALPILQQLAARKPRGSIQALVLVPTRELAVQVADAFTRYSAGLGLTTLAVYGGVNIRPQRQALAAGVDILVATPGRLLDLTGQFGLSLAEVNTLVLDEADRMLDMGFAPDIDKIRRQLGPHQSAMFSASFAERERELAGRMLSNAVSLTAMDTGRVPQQLALEVFMLDKPRWAEFVAELVGKRNWRQALVFVPSRDEANGLVAELALDGLQAAAFHGERTQGARRRGLDEFKSGKLRLLVATDVAARGLDIEDLPVVISLGLPHGEEDLIHRLGRSARAGREGLAVVVLSPEMRADLPLLEALCPTLPEVITPVGYSAKDPLPQRYRDGTATKPATKPANKSGHSGSRSGRGAGNRTSGRSGSRTDSRSGSNGSQRQSGKPARQGNAPKRHSRG</sequence>
<dbReference type="Gene3D" id="3.40.50.300">
    <property type="entry name" value="P-loop containing nucleotide triphosphate hydrolases"/>
    <property type="match status" value="2"/>
</dbReference>
<dbReference type="EMBL" id="CP069213">
    <property type="protein sequence ID" value="QRH00735.1"/>
    <property type="molecule type" value="Genomic_DNA"/>
</dbReference>
<evidence type="ECO:0000256" key="3">
    <source>
        <dbReference type="ARBA" id="ARBA00022806"/>
    </source>
</evidence>
<dbReference type="SMART" id="SM00487">
    <property type="entry name" value="DEXDc"/>
    <property type="match status" value="1"/>
</dbReference>
<dbReference type="InterPro" id="IPR014014">
    <property type="entry name" value="RNA_helicase_DEAD_Q_motif"/>
</dbReference>
<dbReference type="RefSeq" id="WP_203324446.1">
    <property type="nucleotide sequence ID" value="NZ_CP069213.1"/>
</dbReference>
<keyword evidence="4 7" id="KW-0067">ATP-binding</keyword>
<dbReference type="PROSITE" id="PS51194">
    <property type="entry name" value="HELICASE_CTER"/>
    <property type="match status" value="1"/>
</dbReference>
<dbReference type="InterPro" id="IPR044742">
    <property type="entry name" value="DEAD/DEAH_RhlB"/>
</dbReference>
<evidence type="ECO:0000259" key="10">
    <source>
        <dbReference type="PROSITE" id="PS51194"/>
    </source>
</evidence>
<dbReference type="GO" id="GO:0004386">
    <property type="term" value="F:helicase activity"/>
    <property type="evidence" value="ECO:0007669"/>
    <property type="project" value="UniProtKB-KW"/>
</dbReference>
<dbReference type="CDD" id="cd00268">
    <property type="entry name" value="DEADc"/>
    <property type="match status" value="1"/>
</dbReference>
<dbReference type="InterPro" id="IPR001650">
    <property type="entry name" value="Helicase_C-like"/>
</dbReference>
<evidence type="ECO:0000259" key="11">
    <source>
        <dbReference type="PROSITE" id="PS51195"/>
    </source>
</evidence>
<comment type="similarity">
    <text evidence="5 7">Belongs to the DEAD box helicase family.</text>
</comment>
<evidence type="ECO:0000256" key="4">
    <source>
        <dbReference type="ARBA" id="ARBA00022840"/>
    </source>
</evidence>
<dbReference type="PANTHER" id="PTHR47959">
    <property type="entry name" value="ATP-DEPENDENT RNA HELICASE RHLE-RELATED"/>
    <property type="match status" value="1"/>
</dbReference>
<name>A0ABX7G076_9GAMM</name>
<dbReference type="InterPro" id="IPR050079">
    <property type="entry name" value="DEAD_box_RNA_helicase"/>
</dbReference>
<protein>
    <submittedName>
        <fullName evidence="12">DEAD/DEAH box helicase</fullName>
    </submittedName>
</protein>
<dbReference type="CDD" id="cd18787">
    <property type="entry name" value="SF2_C_DEAD"/>
    <property type="match status" value="1"/>
</dbReference>
<proteinExistence type="inferred from homology"/>